<dbReference type="Gene3D" id="1.10.3120.10">
    <property type="entry name" value="Trigger factor, C-terminal domain"/>
    <property type="match status" value="1"/>
</dbReference>
<name>A0A2N3I787_9BACT</name>
<dbReference type="InterPro" id="IPR037041">
    <property type="entry name" value="Trigger_fac_C_sf"/>
</dbReference>
<organism evidence="2 3">
    <name type="scientific">Raineya orbicola</name>
    <dbReference type="NCBI Taxonomy" id="2016530"/>
    <lineage>
        <taxon>Bacteria</taxon>
        <taxon>Pseudomonadati</taxon>
        <taxon>Bacteroidota</taxon>
        <taxon>Cytophagia</taxon>
        <taxon>Cytophagales</taxon>
        <taxon>Raineyaceae</taxon>
        <taxon>Raineya</taxon>
    </lineage>
</organism>
<dbReference type="Proteomes" id="UP000233387">
    <property type="component" value="Unassembled WGS sequence"/>
</dbReference>
<protein>
    <submittedName>
        <fullName evidence="2">Bacterial trigger factor protein (TF)</fullName>
    </submittedName>
</protein>
<dbReference type="InterPro" id="IPR027304">
    <property type="entry name" value="Trigger_fact/SurA_dom_sf"/>
</dbReference>
<dbReference type="GO" id="GO:0051083">
    <property type="term" value="P:'de novo' cotranslational protein folding"/>
    <property type="evidence" value="ECO:0007669"/>
    <property type="project" value="TreeGrafter"/>
</dbReference>
<reference evidence="2 3" key="1">
    <citation type="submission" date="2017-06" db="EMBL/GenBank/DDBJ databases">
        <title>Raineya orbicola gen. nov., sp. nov. a slightly thermophilic bacterium of the phylum Bacteroidetes and the description of Raineyaceae fam. nov.</title>
        <authorList>
            <person name="Albuquerque L."/>
            <person name="Polonia A.R.M."/>
            <person name="Barroso C."/>
            <person name="Froufe H.J.C."/>
            <person name="Lage O."/>
            <person name="Lobo-Da-Cunha A."/>
            <person name="Egas C."/>
            <person name="Da Costa M.S."/>
        </authorList>
    </citation>
    <scope>NUCLEOTIDE SEQUENCE [LARGE SCALE GENOMIC DNA]</scope>
    <source>
        <strain evidence="2 3">SPSPC-11</strain>
    </source>
</reference>
<sequence length="465" mass="54377">MEIVFEKQSEVRGKLSITLQPEDYLSELDKELKKIASKAHIKGFRPGKTPVAVVKNLYGNEILGDTVLKLFSQNVDKYLRENDIHFLGEPIAPENYDFPRFNVRFPETYSFQVEMALVPPFELKTEGIEAISYKITLSEEEKNKEFEAFLERQASIKEAQKVESENDFVMGNCTFNLESTEVEAESQTEPTTITRYALFLVSKLKKEAQEQFMGLEKGSEIEIYPFQVFENEEDTKENIFGTKEEDFTLLKDKKAKFQVERISRREKPELTESYFKQVFPNEEISDENAFKERILQNIVSDINIHAINFAKEKLKEDFIKQNTFEVDIEFLLRYLTQAKRVSEAEIKEIKQKPQEFLKGVHWEVLSNELIKKYNVEVTFEEVKQDYINGVIARVRQMGLNTGDDAWMYEFAFKQFKGLNKSQIDAIYTNIAREKAIDRLYEELPKTEKETSLKEFDEILKRGINA</sequence>
<dbReference type="SUPFAM" id="SSF102735">
    <property type="entry name" value="Trigger factor ribosome-binding domain"/>
    <property type="match status" value="1"/>
</dbReference>
<gene>
    <name evidence="2" type="ORF">Rain11_2462</name>
</gene>
<dbReference type="AlphaFoldDB" id="A0A2N3I787"/>
<accession>A0A2N3I787</accession>
<dbReference type="SUPFAM" id="SSF109998">
    <property type="entry name" value="Triger factor/SurA peptide-binding domain-like"/>
    <property type="match status" value="1"/>
</dbReference>
<comment type="caution">
    <text evidence="2">The sequence shown here is derived from an EMBL/GenBank/DDBJ whole genome shotgun (WGS) entry which is preliminary data.</text>
</comment>
<dbReference type="OrthoDB" id="9767721at2"/>
<feature type="domain" description="Trigger factor ribosome-binding bacterial" evidence="1">
    <location>
        <begin position="1"/>
        <end position="147"/>
    </location>
</feature>
<dbReference type="InterPro" id="IPR036611">
    <property type="entry name" value="Trigger_fac_ribosome-bd_sf"/>
</dbReference>
<evidence type="ECO:0000259" key="1">
    <source>
        <dbReference type="Pfam" id="PF05697"/>
    </source>
</evidence>
<dbReference type="PANTHER" id="PTHR30560:SF3">
    <property type="entry name" value="TRIGGER FACTOR-LIKE PROTEIN TIG, CHLOROPLASTIC"/>
    <property type="match status" value="1"/>
</dbReference>
<evidence type="ECO:0000313" key="3">
    <source>
        <dbReference type="Proteomes" id="UP000233387"/>
    </source>
</evidence>
<dbReference type="GO" id="GO:0015031">
    <property type="term" value="P:protein transport"/>
    <property type="evidence" value="ECO:0007669"/>
    <property type="project" value="InterPro"/>
</dbReference>
<dbReference type="Pfam" id="PF05697">
    <property type="entry name" value="Trigger_N"/>
    <property type="match status" value="1"/>
</dbReference>
<dbReference type="GO" id="GO:0043022">
    <property type="term" value="F:ribosome binding"/>
    <property type="evidence" value="ECO:0007669"/>
    <property type="project" value="TreeGrafter"/>
</dbReference>
<dbReference type="GO" id="GO:0044183">
    <property type="term" value="F:protein folding chaperone"/>
    <property type="evidence" value="ECO:0007669"/>
    <property type="project" value="TreeGrafter"/>
</dbReference>
<proteinExistence type="predicted"/>
<dbReference type="InterPro" id="IPR008881">
    <property type="entry name" value="Trigger_fac_ribosome-bd_bac"/>
</dbReference>
<evidence type="ECO:0000313" key="2">
    <source>
        <dbReference type="EMBL" id="PKQ66168.1"/>
    </source>
</evidence>
<keyword evidence="3" id="KW-1185">Reference proteome</keyword>
<dbReference type="EMBL" id="NKXO01000053">
    <property type="protein sequence ID" value="PKQ66168.1"/>
    <property type="molecule type" value="Genomic_DNA"/>
</dbReference>
<dbReference type="GO" id="GO:0003755">
    <property type="term" value="F:peptidyl-prolyl cis-trans isomerase activity"/>
    <property type="evidence" value="ECO:0007669"/>
    <property type="project" value="TreeGrafter"/>
</dbReference>
<dbReference type="PANTHER" id="PTHR30560">
    <property type="entry name" value="TRIGGER FACTOR CHAPERONE AND PEPTIDYL-PROLYL CIS/TRANS ISOMERASE"/>
    <property type="match status" value="1"/>
</dbReference>
<dbReference type="RefSeq" id="WP_101359722.1">
    <property type="nucleotide sequence ID" value="NZ_NKXO01000053.1"/>
</dbReference>
<dbReference type="InterPro" id="IPR005215">
    <property type="entry name" value="Trig_fac"/>
</dbReference>
<dbReference type="Gene3D" id="3.30.70.1050">
    <property type="entry name" value="Trigger factor ribosome-binding domain"/>
    <property type="match status" value="1"/>
</dbReference>
<dbReference type="GO" id="GO:0043335">
    <property type="term" value="P:protein unfolding"/>
    <property type="evidence" value="ECO:0007669"/>
    <property type="project" value="TreeGrafter"/>
</dbReference>